<dbReference type="Proteomes" id="UP000232323">
    <property type="component" value="Unassembled WGS sequence"/>
</dbReference>
<evidence type="ECO:0000256" key="3">
    <source>
        <dbReference type="ARBA" id="ARBA00023242"/>
    </source>
</evidence>
<name>A0A250X1M4_9CHLO</name>
<evidence type="ECO:0000313" key="6">
    <source>
        <dbReference type="EMBL" id="GAX76956.1"/>
    </source>
</evidence>
<evidence type="ECO:0000256" key="1">
    <source>
        <dbReference type="ARBA" id="ARBA00004123"/>
    </source>
</evidence>
<dbReference type="InterPro" id="IPR011990">
    <property type="entry name" value="TPR-like_helical_dom_sf"/>
</dbReference>
<keyword evidence="4" id="KW-0175">Coiled coil</keyword>
<comment type="subcellular location">
    <subcellularLocation>
        <location evidence="1">Nucleus</location>
    </subcellularLocation>
</comment>
<dbReference type="GO" id="GO:0003729">
    <property type="term" value="F:mRNA binding"/>
    <property type="evidence" value="ECO:0007669"/>
    <property type="project" value="TreeGrafter"/>
</dbReference>
<dbReference type="Gene3D" id="1.25.40.1040">
    <property type="match status" value="1"/>
</dbReference>
<dbReference type="SMART" id="SM00386">
    <property type="entry name" value="HAT"/>
    <property type="match status" value="8"/>
</dbReference>
<reference evidence="6 7" key="1">
    <citation type="submission" date="2017-08" db="EMBL/GenBank/DDBJ databases">
        <title>Acidophilic green algal genome provides insights into adaptation to an acidic environment.</title>
        <authorList>
            <person name="Hirooka S."/>
            <person name="Hirose Y."/>
            <person name="Kanesaki Y."/>
            <person name="Higuchi S."/>
            <person name="Fujiwara T."/>
            <person name="Onuma R."/>
            <person name="Era A."/>
            <person name="Ohbayashi R."/>
            <person name="Uzuka A."/>
            <person name="Nozaki H."/>
            <person name="Yoshikawa H."/>
            <person name="Miyagishima S.Y."/>
        </authorList>
    </citation>
    <scope>NUCLEOTIDE SEQUENCE [LARGE SCALE GENOMIC DNA]</scope>
    <source>
        <strain evidence="6 7">NIES-2499</strain>
    </source>
</reference>
<dbReference type="EMBL" id="BEGY01000021">
    <property type="protein sequence ID" value="GAX76956.1"/>
    <property type="molecule type" value="Genomic_DNA"/>
</dbReference>
<keyword evidence="7" id="KW-1185">Reference proteome</keyword>
<evidence type="ECO:0000256" key="2">
    <source>
        <dbReference type="ARBA" id="ARBA00022737"/>
    </source>
</evidence>
<sequence>MSSRKNVREDIVLDKVRELRALIDVDGDSVECNVDAWYEVLQDLCNLPISDAVRQGYEDVLTTFPTAVAMWQRYISMEIAVKNTDAVKQIFGRSLLSCPSMELWTQYLKFVKSLNENGGVNGLVEVKGALEFTLEVLGQDITAGRVWQEYIAFLQTPKPGTDAFTAFFPDAQPGQEESARAVVLRRAYQRAIVVPTPFIDVLYRQYDAFENANNKILAKKVLEEWRPKYQAARQILRERKRKVELLTLMVLPMEPGRGGLLQSNQLSLWQEYIKYEKANPQRLEPITYISRVSLAYDQMLIVFAQYPEVWLEYAHWHSDGGGGGPALAVAVLARATRALPGCALLHFAMADIEEVQGRVEEAKQVYEGLVQLIETEVEASSTKLETDSATQTVHETLPLDQGALAWVQYMRFLRRTGDALGSRQLFLRARKWCLASHHSRAPWQIFAAAALLEWQVGHESEVAAKIFEKGLDEPRIVKEPEYILQYQRFLCDIGDTDNARALFDRVFSETENLKSSLLWQRFVQFEYELGNIAAAHQVEQRARQALGEMAADTVQLALLKYQFQGSWPCSPLQRRHLEKTLNLAPSSLPSAVLFAQAAEPLLLGYSLDPPEDLRKSEGPLATLLEELPAPQALEGAVVPPETVIDALLAYDLSAPSVSRACFDLEAGRHPLDLRLGILKRREEYLNGEGSYPVEAAEPNWYRGEEDYGAGYGVAQGPSGYNGYGDQYSSRQYAYEQGYSSHDYYADRYGDGQYGEVTGAYWEGAEAAAGYQEGPAIYQGYPDGAEGLGDRKRYGAWAYRGPRKER</sequence>
<evidence type="ECO:0000259" key="5">
    <source>
        <dbReference type="Pfam" id="PF05843"/>
    </source>
</evidence>
<dbReference type="GO" id="GO:0031124">
    <property type="term" value="P:mRNA 3'-end processing"/>
    <property type="evidence" value="ECO:0007669"/>
    <property type="project" value="InterPro"/>
</dbReference>
<dbReference type="PANTHER" id="PTHR19980:SF0">
    <property type="entry name" value="CLEAVAGE STIMULATION FACTOR SUBUNIT 3"/>
    <property type="match status" value="1"/>
</dbReference>
<organism evidence="6 7">
    <name type="scientific">Chlamydomonas eustigma</name>
    <dbReference type="NCBI Taxonomy" id="1157962"/>
    <lineage>
        <taxon>Eukaryota</taxon>
        <taxon>Viridiplantae</taxon>
        <taxon>Chlorophyta</taxon>
        <taxon>core chlorophytes</taxon>
        <taxon>Chlorophyceae</taxon>
        <taxon>CS clade</taxon>
        <taxon>Chlamydomonadales</taxon>
        <taxon>Chlamydomonadaceae</taxon>
        <taxon>Chlamydomonas</taxon>
    </lineage>
</organism>
<dbReference type="STRING" id="1157962.A0A250X1M4"/>
<evidence type="ECO:0000313" key="7">
    <source>
        <dbReference type="Proteomes" id="UP000232323"/>
    </source>
</evidence>
<dbReference type="PANTHER" id="PTHR19980">
    <property type="entry name" value="RNA CLEAVAGE STIMULATION FACTOR"/>
    <property type="match status" value="1"/>
</dbReference>
<protein>
    <recommendedName>
        <fullName evidence="5">Suppressor of forked domain-containing protein</fullName>
    </recommendedName>
</protein>
<dbReference type="SUPFAM" id="SSF48452">
    <property type="entry name" value="TPR-like"/>
    <property type="match status" value="1"/>
</dbReference>
<dbReference type="InterPro" id="IPR008847">
    <property type="entry name" value="Suf"/>
</dbReference>
<dbReference type="InterPro" id="IPR003107">
    <property type="entry name" value="HAT"/>
</dbReference>
<dbReference type="InterPro" id="IPR045243">
    <property type="entry name" value="Rna14-like"/>
</dbReference>
<proteinExistence type="predicted"/>
<keyword evidence="2" id="KW-0677">Repeat</keyword>
<comment type="caution">
    <text evidence="6">The sequence shown here is derived from an EMBL/GenBank/DDBJ whole genome shotgun (WGS) entry which is preliminary data.</text>
</comment>
<gene>
    <name evidence="6" type="ORF">CEUSTIGMA_g4403.t1</name>
</gene>
<dbReference type="AlphaFoldDB" id="A0A250X1M4"/>
<keyword evidence="3" id="KW-0539">Nucleus</keyword>
<feature type="domain" description="Suppressor of forked" evidence="5">
    <location>
        <begin position="32"/>
        <end position="572"/>
    </location>
</feature>
<accession>A0A250X1M4</accession>
<dbReference type="Pfam" id="PF05843">
    <property type="entry name" value="Suf"/>
    <property type="match status" value="1"/>
</dbReference>
<evidence type="ECO:0000256" key="4">
    <source>
        <dbReference type="SAM" id="Coils"/>
    </source>
</evidence>
<dbReference type="OrthoDB" id="26282at2759"/>
<dbReference type="GO" id="GO:0005634">
    <property type="term" value="C:nucleus"/>
    <property type="evidence" value="ECO:0007669"/>
    <property type="project" value="UniProtKB-SubCell"/>
</dbReference>
<feature type="coiled-coil region" evidence="4">
    <location>
        <begin position="345"/>
        <end position="372"/>
    </location>
</feature>